<name>A0A6C0D587_9ZZZZ</name>
<protein>
    <submittedName>
        <fullName evidence="1">Uncharacterized protein</fullName>
    </submittedName>
</protein>
<dbReference type="EMBL" id="MN739536">
    <property type="protein sequence ID" value="QHT11687.1"/>
    <property type="molecule type" value="Genomic_DNA"/>
</dbReference>
<reference evidence="1" key="1">
    <citation type="journal article" date="2020" name="Nature">
        <title>Giant virus diversity and host interactions through global metagenomics.</title>
        <authorList>
            <person name="Schulz F."/>
            <person name="Roux S."/>
            <person name="Paez-Espino D."/>
            <person name="Jungbluth S."/>
            <person name="Walsh D.A."/>
            <person name="Denef V.J."/>
            <person name="McMahon K.D."/>
            <person name="Konstantinidis K.T."/>
            <person name="Eloe-Fadrosh E.A."/>
            <person name="Kyrpides N.C."/>
            <person name="Woyke T."/>
        </authorList>
    </citation>
    <scope>NUCLEOTIDE SEQUENCE</scope>
    <source>
        <strain evidence="1">GVMAG-M-3300023174-116</strain>
    </source>
</reference>
<sequence>MDLNIENYSIEEILNILHIDVKSLENADLNQEILYTKLQTKIAKLRNSDNSEISENKAHLVDFFYQCFIKVNKLLEEKQKNILIVQDDHNIIKHTESKKVESYPVNVKSGLINPLTIKTLKKVLNIDTRFRDNYENSSSTDFVINLPTAFKKVLSLQVISYQLPYTIYCISKKMGSHSFYVDSSLIEINDGAYDENSLVIEINSKLPSDISLVYNSLSAKFSFTSLNNKVFSLKFDYIENDSMNYNIATNIDKNQLTLGWIMGFRNNRIIKNGKQITIKYEGSKSYESEYCYDGGLTKKYYLLSVNDYQNNHNNVFVSAFKYQTLTDNNILCKMANSKEYGAKPLLYPKRIYFGPTNINKLHIKIYDEYGRILDVNNGDLTIELECEVLYDL</sequence>
<accession>A0A6C0D587</accession>
<proteinExistence type="predicted"/>
<dbReference type="AlphaFoldDB" id="A0A6C0D587"/>
<evidence type="ECO:0000313" key="1">
    <source>
        <dbReference type="EMBL" id="QHT11687.1"/>
    </source>
</evidence>
<organism evidence="1">
    <name type="scientific">viral metagenome</name>
    <dbReference type="NCBI Taxonomy" id="1070528"/>
    <lineage>
        <taxon>unclassified sequences</taxon>
        <taxon>metagenomes</taxon>
        <taxon>organismal metagenomes</taxon>
    </lineage>
</organism>